<dbReference type="Proteomes" id="UP001501666">
    <property type="component" value="Unassembled WGS sequence"/>
</dbReference>
<gene>
    <name evidence="3" type="ORF">GCM10010412_044490</name>
</gene>
<feature type="domain" description="Carrier" evidence="2">
    <location>
        <begin position="31"/>
        <end position="109"/>
    </location>
</feature>
<evidence type="ECO:0000259" key="2">
    <source>
        <dbReference type="PROSITE" id="PS50075"/>
    </source>
</evidence>
<organism evidence="3 4">
    <name type="scientific">Nonomuraea recticatena</name>
    <dbReference type="NCBI Taxonomy" id="46178"/>
    <lineage>
        <taxon>Bacteria</taxon>
        <taxon>Bacillati</taxon>
        <taxon>Actinomycetota</taxon>
        <taxon>Actinomycetes</taxon>
        <taxon>Streptosporangiales</taxon>
        <taxon>Streptosporangiaceae</taxon>
        <taxon>Nonomuraea</taxon>
    </lineage>
</organism>
<keyword evidence="4" id="KW-1185">Reference proteome</keyword>
<dbReference type="InterPro" id="IPR009081">
    <property type="entry name" value="PP-bd_ACP"/>
</dbReference>
<accession>A0ABN3S6G6</accession>
<dbReference type="Pfam" id="PF00550">
    <property type="entry name" value="PP-binding"/>
    <property type="match status" value="1"/>
</dbReference>
<dbReference type="PROSITE" id="PS50075">
    <property type="entry name" value="CARRIER"/>
    <property type="match status" value="1"/>
</dbReference>
<reference evidence="3 4" key="1">
    <citation type="journal article" date="2019" name="Int. J. Syst. Evol. Microbiol.">
        <title>The Global Catalogue of Microorganisms (GCM) 10K type strain sequencing project: providing services to taxonomists for standard genome sequencing and annotation.</title>
        <authorList>
            <consortium name="The Broad Institute Genomics Platform"/>
            <consortium name="The Broad Institute Genome Sequencing Center for Infectious Disease"/>
            <person name="Wu L."/>
            <person name="Ma J."/>
        </authorList>
    </citation>
    <scope>NUCLEOTIDE SEQUENCE [LARGE SCALE GENOMIC DNA]</scope>
    <source>
        <strain evidence="3 4">JCM 6835</strain>
    </source>
</reference>
<comment type="caution">
    <text evidence="3">The sequence shown here is derived from an EMBL/GenBank/DDBJ whole genome shotgun (WGS) entry which is preliminary data.</text>
</comment>
<evidence type="ECO:0000256" key="1">
    <source>
        <dbReference type="SAM" id="MobiDB-lite"/>
    </source>
</evidence>
<protein>
    <recommendedName>
        <fullName evidence="2">Carrier domain-containing protein</fullName>
    </recommendedName>
</protein>
<sequence length="109" mass="11958">MSQAEEPRMRPLEEPRVSQAEESRMRPVEEPRVRRRVAELVSRATDGELEVEEIMAADCSLTALGVGSLAFLRLIDALEEEYGVQIDLAAPAGALDSLDEIVAHLGATR</sequence>
<dbReference type="EMBL" id="BAAATE010000011">
    <property type="protein sequence ID" value="GAA2667139.1"/>
    <property type="molecule type" value="Genomic_DNA"/>
</dbReference>
<dbReference type="SUPFAM" id="SSF47336">
    <property type="entry name" value="ACP-like"/>
    <property type="match status" value="1"/>
</dbReference>
<name>A0ABN3S6G6_9ACTN</name>
<feature type="region of interest" description="Disordered" evidence="1">
    <location>
        <begin position="1"/>
        <end position="31"/>
    </location>
</feature>
<proteinExistence type="predicted"/>
<dbReference type="Gene3D" id="1.10.1200.10">
    <property type="entry name" value="ACP-like"/>
    <property type="match status" value="1"/>
</dbReference>
<dbReference type="InterPro" id="IPR036736">
    <property type="entry name" value="ACP-like_sf"/>
</dbReference>
<evidence type="ECO:0000313" key="4">
    <source>
        <dbReference type="Proteomes" id="UP001501666"/>
    </source>
</evidence>
<evidence type="ECO:0000313" key="3">
    <source>
        <dbReference type="EMBL" id="GAA2667139.1"/>
    </source>
</evidence>